<organism evidence="1 2">
    <name type="scientific">Kocuria gwangalliensis</name>
    <dbReference type="NCBI Taxonomy" id="501592"/>
    <lineage>
        <taxon>Bacteria</taxon>
        <taxon>Bacillati</taxon>
        <taxon>Actinomycetota</taxon>
        <taxon>Actinomycetes</taxon>
        <taxon>Micrococcales</taxon>
        <taxon>Micrococcaceae</taxon>
        <taxon>Kocuria</taxon>
    </lineage>
</organism>
<comment type="caution">
    <text evidence="1">The sequence shown here is derived from an EMBL/GenBank/DDBJ whole genome shotgun (WGS) entry which is preliminary data.</text>
</comment>
<protein>
    <submittedName>
        <fullName evidence="1">Uncharacterized protein</fullName>
    </submittedName>
</protein>
<accession>A0ABP8X760</accession>
<dbReference type="Proteomes" id="UP001501446">
    <property type="component" value="Unassembled WGS sequence"/>
</dbReference>
<reference evidence="2" key="1">
    <citation type="journal article" date="2019" name="Int. J. Syst. Evol. Microbiol.">
        <title>The Global Catalogue of Microorganisms (GCM) 10K type strain sequencing project: providing services to taxonomists for standard genome sequencing and annotation.</title>
        <authorList>
            <consortium name="The Broad Institute Genomics Platform"/>
            <consortium name="The Broad Institute Genome Sequencing Center for Infectious Disease"/>
            <person name="Wu L."/>
            <person name="Ma J."/>
        </authorList>
    </citation>
    <scope>NUCLEOTIDE SEQUENCE [LARGE SCALE GENOMIC DNA]</scope>
    <source>
        <strain evidence="2">JCM 18958</strain>
    </source>
</reference>
<evidence type="ECO:0000313" key="2">
    <source>
        <dbReference type="Proteomes" id="UP001501446"/>
    </source>
</evidence>
<gene>
    <name evidence="1" type="ORF">GCM10025781_18260</name>
</gene>
<dbReference type="EMBL" id="BAABLN010000029">
    <property type="protein sequence ID" value="GAA4700408.1"/>
    <property type="molecule type" value="Genomic_DNA"/>
</dbReference>
<proteinExistence type="predicted"/>
<sequence>MTGEGAIEEFTSEGEADFGRADFVGEGSELTVFFGDGDDSWSSCPLPEQPTNASSINGVQAAVRMCTGYSFGGVFESYPQLRTVQTDAR</sequence>
<evidence type="ECO:0000313" key="1">
    <source>
        <dbReference type="EMBL" id="GAA4700408.1"/>
    </source>
</evidence>
<keyword evidence="2" id="KW-1185">Reference proteome</keyword>
<name>A0ABP8X760_9MICC</name>